<dbReference type="SMART" id="SM00836">
    <property type="entry name" value="DALR_1"/>
    <property type="match status" value="1"/>
</dbReference>
<gene>
    <name evidence="8" type="primary">argS_1</name>
    <name evidence="8" type="ORF">NCTC13645_01692</name>
</gene>
<protein>
    <recommendedName>
        <fullName evidence="2">arginine--tRNA ligase</fullName>
        <ecNumber evidence="2">6.1.1.19</ecNumber>
    </recommendedName>
</protein>
<evidence type="ECO:0000256" key="3">
    <source>
        <dbReference type="ARBA" id="ARBA00022598"/>
    </source>
</evidence>
<dbReference type="EMBL" id="UHIV01000004">
    <property type="protein sequence ID" value="SUP59436.1"/>
    <property type="molecule type" value="Genomic_DNA"/>
</dbReference>
<evidence type="ECO:0000256" key="5">
    <source>
        <dbReference type="ARBA" id="ARBA00022840"/>
    </source>
</evidence>
<dbReference type="GO" id="GO:0006420">
    <property type="term" value="P:arginyl-tRNA aminoacylation"/>
    <property type="evidence" value="ECO:0007669"/>
    <property type="project" value="InterPro"/>
</dbReference>
<accession>A0A380P2I6</accession>
<name>A0A380P2I6_WEIVI</name>
<dbReference type="PANTHER" id="PTHR11956">
    <property type="entry name" value="ARGINYL-TRNA SYNTHETASE"/>
    <property type="match status" value="1"/>
</dbReference>
<dbReference type="GO" id="GO:0005524">
    <property type="term" value="F:ATP binding"/>
    <property type="evidence" value="ECO:0007669"/>
    <property type="project" value="UniProtKB-KW"/>
</dbReference>
<keyword evidence="4" id="KW-0547">Nucleotide-binding</keyword>
<dbReference type="PANTHER" id="PTHR11956:SF5">
    <property type="entry name" value="ARGININE--TRNA LIGASE, CYTOPLASMIC"/>
    <property type="match status" value="1"/>
</dbReference>
<evidence type="ECO:0000259" key="7">
    <source>
        <dbReference type="SMART" id="SM00836"/>
    </source>
</evidence>
<evidence type="ECO:0000313" key="9">
    <source>
        <dbReference type="Proteomes" id="UP000254621"/>
    </source>
</evidence>
<dbReference type="InterPro" id="IPR009080">
    <property type="entry name" value="tRNAsynth_Ia_anticodon-bd"/>
</dbReference>
<evidence type="ECO:0000313" key="8">
    <source>
        <dbReference type="EMBL" id="SUP59436.1"/>
    </source>
</evidence>
<dbReference type="Gene3D" id="1.10.730.10">
    <property type="entry name" value="Isoleucyl-tRNA Synthetase, Domain 1"/>
    <property type="match status" value="1"/>
</dbReference>
<feature type="domain" description="DALR anticodon binding" evidence="7">
    <location>
        <begin position="26"/>
        <end position="123"/>
    </location>
</feature>
<proteinExistence type="inferred from homology"/>
<dbReference type="InterPro" id="IPR001278">
    <property type="entry name" value="Arg-tRNA-ligase"/>
</dbReference>
<evidence type="ECO:0000256" key="4">
    <source>
        <dbReference type="ARBA" id="ARBA00022741"/>
    </source>
</evidence>
<dbReference type="Pfam" id="PF05746">
    <property type="entry name" value="DALR_1"/>
    <property type="match status" value="1"/>
</dbReference>
<reference evidence="8 9" key="1">
    <citation type="submission" date="2018-06" db="EMBL/GenBank/DDBJ databases">
        <authorList>
            <consortium name="Pathogen Informatics"/>
            <person name="Doyle S."/>
        </authorList>
    </citation>
    <scope>NUCLEOTIDE SEQUENCE [LARGE SCALE GENOMIC DNA]</scope>
    <source>
        <strain evidence="8 9">NCTC13645</strain>
    </source>
</reference>
<dbReference type="AlphaFoldDB" id="A0A380P2I6"/>
<comment type="similarity">
    <text evidence="1">Belongs to the class-I aminoacyl-tRNA synthetase family.</text>
</comment>
<evidence type="ECO:0000256" key="2">
    <source>
        <dbReference type="ARBA" id="ARBA00012837"/>
    </source>
</evidence>
<evidence type="ECO:0000256" key="1">
    <source>
        <dbReference type="ARBA" id="ARBA00005594"/>
    </source>
</evidence>
<sequence length="123" mass="14080">MNERTKSFDFKLEDVVRFEGDTGPYVQYTNARAQSILRKAGNPELVMDELTITDDAVWEVEKLLAEFPNTLKRAWREYEPSVIAKYALSLARAFNKYYANSVILKDDAELNARLALVKSVSQV</sequence>
<keyword evidence="3 8" id="KW-0436">Ligase</keyword>
<dbReference type="GO" id="GO:0004814">
    <property type="term" value="F:arginine-tRNA ligase activity"/>
    <property type="evidence" value="ECO:0007669"/>
    <property type="project" value="UniProtKB-EC"/>
</dbReference>
<dbReference type="Proteomes" id="UP000254621">
    <property type="component" value="Unassembled WGS sequence"/>
</dbReference>
<comment type="catalytic activity">
    <reaction evidence="6">
        <text>tRNA(Arg) + L-arginine + ATP = L-arginyl-tRNA(Arg) + AMP + diphosphate</text>
        <dbReference type="Rhea" id="RHEA:20301"/>
        <dbReference type="Rhea" id="RHEA-COMP:9658"/>
        <dbReference type="Rhea" id="RHEA-COMP:9673"/>
        <dbReference type="ChEBI" id="CHEBI:30616"/>
        <dbReference type="ChEBI" id="CHEBI:32682"/>
        <dbReference type="ChEBI" id="CHEBI:33019"/>
        <dbReference type="ChEBI" id="CHEBI:78442"/>
        <dbReference type="ChEBI" id="CHEBI:78513"/>
        <dbReference type="ChEBI" id="CHEBI:456215"/>
        <dbReference type="EC" id="6.1.1.19"/>
    </reaction>
</comment>
<keyword evidence="5" id="KW-0067">ATP-binding</keyword>
<dbReference type="EC" id="6.1.1.19" evidence="2"/>
<evidence type="ECO:0000256" key="6">
    <source>
        <dbReference type="ARBA" id="ARBA00049339"/>
    </source>
</evidence>
<organism evidence="8 9">
    <name type="scientific">Weissella viridescens</name>
    <name type="common">Lactobacillus viridescens</name>
    <dbReference type="NCBI Taxonomy" id="1629"/>
    <lineage>
        <taxon>Bacteria</taxon>
        <taxon>Bacillati</taxon>
        <taxon>Bacillota</taxon>
        <taxon>Bacilli</taxon>
        <taxon>Lactobacillales</taxon>
        <taxon>Lactobacillaceae</taxon>
        <taxon>Weissella</taxon>
    </lineage>
</organism>
<dbReference type="SUPFAM" id="SSF47323">
    <property type="entry name" value="Anticodon-binding domain of a subclass of class I aminoacyl-tRNA synthetases"/>
    <property type="match status" value="1"/>
</dbReference>
<dbReference type="InterPro" id="IPR014729">
    <property type="entry name" value="Rossmann-like_a/b/a_fold"/>
</dbReference>
<dbReference type="Gene3D" id="3.40.50.620">
    <property type="entry name" value="HUPs"/>
    <property type="match status" value="1"/>
</dbReference>
<dbReference type="InterPro" id="IPR008909">
    <property type="entry name" value="DALR_anticod-bd"/>
</dbReference>